<dbReference type="AlphaFoldDB" id="A0A0R3RUA6"/>
<protein>
    <submittedName>
        <fullName evidence="2">Uncharacterized protein</fullName>
    </submittedName>
</protein>
<keyword evidence="1" id="KW-1185">Reference proteome</keyword>
<organism evidence="1 2">
    <name type="scientific">Elaeophora elaphi</name>
    <dbReference type="NCBI Taxonomy" id="1147741"/>
    <lineage>
        <taxon>Eukaryota</taxon>
        <taxon>Metazoa</taxon>
        <taxon>Ecdysozoa</taxon>
        <taxon>Nematoda</taxon>
        <taxon>Chromadorea</taxon>
        <taxon>Rhabditida</taxon>
        <taxon>Spirurina</taxon>
        <taxon>Spiruromorpha</taxon>
        <taxon>Filarioidea</taxon>
        <taxon>Onchocercidae</taxon>
        <taxon>Elaeophora</taxon>
    </lineage>
</organism>
<dbReference type="Proteomes" id="UP000050640">
    <property type="component" value="Unplaced"/>
</dbReference>
<name>A0A0R3RUA6_9BILA</name>
<dbReference type="STRING" id="1147741.A0A0R3RUA6"/>
<accession>A0A0R3RUA6</accession>
<proteinExistence type="predicted"/>
<evidence type="ECO:0000313" key="2">
    <source>
        <dbReference type="WBParaSite" id="EEL_0000560001-mRNA-1"/>
    </source>
</evidence>
<reference evidence="2" key="1">
    <citation type="submission" date="2017-02" db="UniProtKB">
        <authorList>
            <consortium name="WormBaseParasite"/>
        </authorList>
    </citation>
    <scope>IDENTIFICATION</scope>
</reference>
<dbReference type="WBParaSite" id="EEL_0000560001-mRNA-1">
    <property type="protein sequence ID" value="EEL_0000560001-mRNA-1"/>
    <property type="gene ID" value="EEL_0000560001"/>
</dbReference>
<evidence type="ECO:0000313" key="1">
    <source>
        <dbReference type="Proteomes" id="UP000050640"/>
    </source>
</evidence>
<sequence>MALIDPIANVFILLNIPSDAREIDLKSAIVDIAYEYWRPKDNKKTHKWCNQLSFEDDMLKWIEIIRIASSTLINSQSDHGTISAGLAKNAKISSNILSNWSTAAKLGSDDSLKIIHGLL</sequence>